<proteinExistence type="predicted"/>
<sequence>MKKICNTNCVYNLQQSGISKKMLISQMLRSRTNISYDNSRTSSYYITILSLDYANNKALLLILKYKVYMLYFNKLVSCGKTGKQIADLYDMIESILGNLTTEEYNIVYGITTKDITIVTSSLTITKVFYVVTMLITNNPYFIIKNYQGEYLSAFLNYEFNLEDPSNLNTKFCLSINKDGTPFNNLIYNGIPGTTGSNVVLQMDKFPNYYCLYIYNLISLNNQYYWGYYNKFIPVVTNIVNYIFSYTTLAVNQDCYLVTYENEGPSYSISNTLYTRFSGSINYKYMFNYGTYYLRVPKTFAVALLNNGQQNSIQYTGNQLFRYSSNVVSTVSDGSYFFYYDIVKITIYEPFTPISLYSYSYGYLKSFNSVIFGQGPSQPEIHKEHNLNGTIETLYSQTRVGLINNMITLNNDVNYNYNLTTTQYGVYQGTYIFYSVTPITFLNKGKENLVTITGETYNEGIGPDSSVYKFYSGVFVMRILGNFGTLSIFTFYKNYAGGRNLLVYGSAYDNKIPHSYTFTDTINTITNDPIVVLNTSKVALNSYTGQTSVLVSDQSYNLIQFINNVPNIIGSSNIITLDSLNKFVINGYNSTNLFTMLKGTYIFYSSTPIAFMNKYNTNISYVGSLFNTSKNNGPDGAVYDFYWSDFTNYYRNPIVVTVTSNFGYMSICSTSGYKGGQNLLYGF</sequence>
<name>A0A6C0ES48_9ZZZZ</name>
<accession>A0A6C0ES48</accession>
<protein>
    <submittedName>
        <fullName evidence="1">Uncharacterized protein</fullName>
    </submittedName>
</protein>
<reference evidence="1" key="1">
    <citation type="journal article" date="2020" name="Nature">
        <title>Giant virus diversity and host interactions through global metagenomics.</title>
        <authorList>
            <person name="Schulz F."/>
            <person name="Roux S."/>
            <person name="Paez-Espino D."/>
            <person name="Jungbluth S."/>
            <person name="Walsh D.A."/>
            <person name="Denef V.J."/>
            <person name="McMahon K.D."/>
            <person name="Konstantinidis K.T."/>
            <person name="Eloe-Fadrosh E.A."/>
            <person name="Kyrpides N.C."/>
            <person name="Woyke T."/>
        </authorList>
    </citation>
    <scope>NUCLEOTIDE SEQUENCE</scope>
    <source>
        <strain evidence="1">GVMAG-M-3300009159-65</strain>
    </source>
</reference>
<evidence type="ECO:0000313" key="1">
    <source>
        <dbReference type="EMBL" id="QHT32014.1"/>
    </source>
</evidence>
<dbReference type="AlphaFoldDB" id="A0A6C0ES48"/>
<dbReference type="EMBL" id="MN738929">
    <property type="protein sequence ID" value="QHT32014.1"/>
    <property type="molecule type" value="Genomic_DNA"/>
</dbReference>
<organism evidence="1">
    <name type="scientific">viral metagenome</name>
    <dbReference type="NCBI Taxonomy" id="1070528"/>
    <lineage>
        <taxon>unclassified sequences</taxon>
        <taxon>metagenomes</taxon>
        <taxon>organismal metagenomes</taxon>
    </lineage>
</organism>